<organism evidence="5">
    <name type="scientific">hydrocarbon metagenome</name>
    <dbReference type="NCBI Taxonomy" id="938273"/>
    <lineage>
        <taxon>unclassified sequences</taxon>
        <taxon>metagenomes</taxon>
        <taxon>ecological metagenomes</taxon>
    </lineage>
</organism>
<gene>
    <name evidence="5" type="ORF">ASZ90_007547</name>
</gene>
<dbReference type="FunFam" id="3.10.300.10:FF:000001">
    <property type="entry name" value="Putative 3-methyladenine DNA glycosylase"/>
    <property type="match status" value="1"/>
</dbReference>
<comment type="similarity">
    <text evidence="1">Belongs to the DNA glycosylase MPG family.</text>
</comment>
<dbReference type="EMBL" id="LNQE01000945">
    <property type="protein sequence ID" value="KUG22682.1"/>
    <property type="molecule type" value="Genomic_DNA"/>
</dbReference>
<protein>
    <submittedName>
        <fullName evidence="5">Dna-3-methyladenine glycosylase ii</fullName>
        <ecNumber evidence="5">3.2.2.21</ecNumber>
    </submittedName>
</protein>
<sequence length="198" mass="22890">MRILDRAFYWHHTLWVARALLGKKLVRQINGLELTGMIVETEAYCGKEDSACHAHRGKTLRNAVMFGEPGHAYIYFTYGMHYMLNLVTEDKNNPCAVLIRAIVPLVGVEEMETRRKRNGPDLTNGPAKLCQAFGIDKSLNGWDLTCGKKLWVEHYKKIPDKSIIATPRIGIDYARKEHRNALWRFLIKPEKNNNKKYY</sequence>
<dbReference type="EC" id="3.2.2.21" evidence="5"/>
<reference evidence="5" key="1">
    <citation type="journal article" date="2015" name="Proc. Natl. Acad. Sci. U.S.A.">
        <title>Networks of energetic and metabolic interactions define dynamics in microbial communities.</title>
        <authorList>
            <person name="Embree M."/>
            <person name="Liu J.K."/>
            <person name="Al-Bassam M.M."/>
            <person name="Zengler K."/>
        </authorList>
    </citation>
    <scope>NUCLEOTIDE SEQUENCE</scope>
</reference>
<evidence type="ECO:0000256" key="1">
    <source>
        <dbReference type="ARBA" id="ARBA00009232"/>
    </source>
</evidence>
<accession>A0A0W8FP25</accession>
<dbReference type="GO" id="GO:0003677">
    <property type="term" value="F:DNA binding"/>
    <property type="evidence" value="ECO:0007669"/>
    <property type="project" value="InterPro"/>
</dbReference>
<comment type="caution">
    <text evidence="5">The sequence shown here is derived from an EMBL/GenBank/DDBJ whole genome shotgun (WGS) entry which is preliminary data.</text>
</comment>
<dbReference type="InterPro" id="IPR011034">
    <property type="entry name" value="Formyl_transferase-like_C_sf"/>
</dbReference>
<evidence type="ECO:0000256" key="3">
    <source>
        <dbReference type="ARBA" id="ARBA00022801"/>
    </source>
</evidence>
<dbReference type="Gene3D" id="3.10.300.10">
    <property type="entry name" value="Methylpurine-DNA glycosylase (MPG)"/>
    <property type="match status" value="1"/>
</dbReference>
<keyword evidence="4" id="KW-0234">DNA repair</keyword>
<dbReference type="Pfam" id="PF02245">
    <property type="entry name" value="Pur_DNA_glyco"/>
    <property type="match status" value="1"/>
</dbReference>
<proteinExistence type="inferred from homology"/>
<evidence type="ECO:0000256" key="4">
    <source>
        <dbReference type="ARBA" id="ARBA00023204"/>
    </source>
</evidence>
<dbReference type="CDD" id="cd00540">
    <property type="entry name" value="AAG"/>
    <property type="match status" value="1"/>
</dbReference>
<keyword evidence="5" id="KW-0326">Glycosidase</keyword>
<dbReference type="InterPro" id="IPR003180">
    <property type="entry name" value="MPG"/>
</dbReference>
<keyword evidence="2" id="KW-0227">DNA damage</keyword>
<dbReference type="InterPro" id="IPR036995">
    <property type="entry name" value="MPG_sf"/>
</dbReference>
<evidence type="ECO:0000313" key="5">
    <source>
        <dbReference type="EMBL" id="KUG22682.1"/>
    </source>
</evidence>
<dbReference type="GO" id="GO:0006284">
    <property type="term" value="P:base-excision repair"/>
    <property type="evidence" value="ECO:0007669"/>
    <property type="project" value="InterPro"/>
</dbReference>
<dbReference type="GO" id="GO:0003905">
    <property type="term" value="F:alkylbase DNA N-glycosylase activity"/>
    <property type="evidence" value="ECO:0007669"/>
    <property type="project" value="UniProtKB-EC"/>
</dbReference>
<dbReference type="AlphaFoldDB" id="A0A0W8FP25"/>
<dbReference type="SUPFAM" id="SSF50486">
    <property type="entry name" value="FMT C-terminal domain-like"/>
    <property type="match status" value="1"/>
</dbReference>
<dbReference type="PANTHER" id="PTHR10429:SF0">
    <property type="entry name" value="DNA-3-METHYLADENINE GLYCOSYLASE"/>
    <property type="match status" value="1"/>
</dbReference>
<dbReference type="HAMAP" id="MF_00527">
    <property type="entry name" value="3MGH"/>
    <property type="match status" value="1"/>
</dbReference>
<dbReference type="PANTHER" id="PTHR10429">
    <property type="entry name" value="DNA-3-METHYLADENINE GLYCOSYLASE"/>
    <property type="match status" value="1"/>
</dbReference>
<keyword evidence="3 5" id="KW-0378">Hydrolase</keyword>
<name>A0A0W8FP25_9ZZZZ</name>
<dbReference type="NCBIfam" id="NF002003">
    <property type="entry name" value="PRK00802.1-3"/>
    <property type="match status" value="1"/>
</dbReference>
<evidence type="ECO:0000256" key="2">
    <source>
        <dbReference type="ARBA" id="ARBA00022763"/>
    </source>
</evidence>
<dbReference type="NCBIfam" id="TIGR00567">
    <property type="entry name" value="3mg"/>
    <property type="match status" value="1"/>
</dbReference>